<dbReference type="InterPro" id="IPR004680">
    <property type="entry name" value="Cit_transptr-like_dom"/>
</dbReference>
<keyword evidence="6 7" id="KW-0472">Membrane</keyword>
<sequence length="616" mass="66134">MLTGYDIDYLTLNLFKGALSMMEQFIVFSTIVFTLVLFINGKLRYDVVAILALLIITLTGIISPNDAFLGFSHPAVITVAAVLVVSKGLLKVGAVDVLTSWIDPTGKGMAAQIASLMLLTAVLSSFMNNIGALALVMPIAIKIANKNNHPTSVLLMPIAFSSLLGGLITVIGTPPNLIISTFRAEAGLPAFNLWDFAPVGIGLTIIGILYIALIGWKLIPQRKSKNPPKDLFKVEEYLTEVCVPSNSKMIGKTIRDMGMELPLGLNILGIVRNKVKILAPSSFEMLKAEDILIIKTDTGELKKLMEATGFIFAGVKINKGISTDLLKSQDYTLLEAVIRDDSPMVGKTAKMINLRWRYGVNLVAVSRQGARIHDRLGDVSFRAGDIILIQLQARNLQGTLAELRTLPLAERAFDFGNLINKKNILISVGIFALAVIATTLNFISVEISFVTAGIAMVLFGIISPKEIYESIDWPIIILLGSMLPLGGALETTGGAETIASLLLKVSGLLPPSMLIVFLMLVTMLLTNVINNAAAAVLMAPIAISMASGMGVSVDPLLMAVAVSSSSAFLTPIGHQSNTLIMGPGGYHFGDYWRLGLPLSLLILILGTPLILLFWPL</sequence>
<evidence type="ECO:0000256" key="3">
    <source>
        <dbReference type="ARBA" id="ARBA00022692"/>
    </source>
</evidence>
<keyword evidence="3 7" id="KW-0812">Transmembrane</keyword>
<dbReference type="InterPro" id="IPR006037">
    <property type="entry name" value="RCK_C"/>
</dbReference>
<organism evidence="9 10">
    <name type="scientific">Alkaliphilus serpentinus</name>
    <dbReference type="NCBI Taxonomy" id="1482731"/>
    <lineage>
        <taxon>Bacteria</taxon>
        <taxon>Bacillati</taxon>
        <taxon>Bacillota</taxon>
        <taxon>Clostridia</taxon>
        <taxon>Peptostreptococcales</taxon>
        <taxon>Natronincolaceae</taxon>
        <taxon>Alkaliphilus</taxon>
    </lineage>
</organism>
<dbReference type="GO" id="GO:0008324">
    <property type="term" value="F:monoatomic cation transmembrane transporter activity"/>
    <property type="evidence" value="ECO:0007669"/>
    <property type="project" value="InterPro"/>
</dbReference>
<feature type="transmembrane region" description="Helical" evidence="7">
    <location>
        <begin position="594"/>
        <end position="614"/>
    </location>
</feature>
<dbReference type="EMBL" id="WBZB01000050">
    <property type="protein sequence ID" value="KAB3526719.1"/>
    <property type="molecule type" value="Genomic_DNA"/>
</dbReference>
<evidence type="ECO:0000256" key="2">
    <source>
        <dbReference type="ARBA" id="ARBA00022448"/>
    </source>
</evidence>
<feature type="transmembrane region" description="Helical" evidence="7">
    <location>
        <begin position="45"/>
        <end position="63"/>
    </location>
</feature>
<reference evidence="9 10" key="1">
    <citation type="submission" date="2019-10" db="EMBL/GenBank/DDBJ databases">
        <title>Alkaliphilus serpentinus sp. nov. and Alkaliphilus pronyensis sp. nov., two novel anaerobic alkaliphilic species isolated from the serpentinized-hosted hydrothermal field of the Prony Bay (New Caledonia).</title>
        <authorList>
            <person name="Postec A."/>
        </authorList>
    </citation>
    <scope>NUCLEOTIDE SEQUENCE [LARGE SCALE GENOMIC DNA]</scope>
    <source>
        <strain evidence="9 10">LacT</strain>
    </source>
</reference>
<evidence type="ECO:0000259" key="8">
    <source>
        <dbReference type="PROSITE" id="PS51202"/>
    </source>
</evidence>
<dbReference type="Pfam" id="PF03600">
    <property type="entry name" value="CitMHS"/>
    <property type="match status" value="1"/>
</dbReference>
<feature type="transmembrane region" description="Helical" evidence="7">
    <location>
        <begin position="424"/>
        <end position="443"/>
    </location>
</feature>
<evidence type="ECO:0000256" key="1">
    <source>
        <dbReference type="ARBA" id="ARBA00004141"/>
    </source>
</evidence>
<evidence type="ECO:0000256" key="6">
    <source>
        <dbReference type="ARBA" id="ARBA00023136"/>
    </source>
</evidence>
<keyword evidence="4" id="KW-0677">Repeat</keyword>
<feature type="transmembrane region" description="Helical" evidence="7">
    <location>
        <begin position="555"/>
        <end position="574"/>
    </location>
</feature>
<keyword evidence="10" id="KW-1185">Reference proteome</keyword>
<dbReference type="PANTHER" id="PTHR43652:SF2">
    <property type="entry name" value="BASIC AMINO ACID ANTIPORTER YFCC-RELATED"/>
    <property type="match status" value="1"/>
</dbReference>
<feature type="domain" description="RCK C-terminal" evidence="8">
    <location>
        <begin position="226"/>
        <end position="310"/>
    </location>
</feature>
<comment type="subcellular location">
    <subcellularLocation>
        <location evidence="1">Membrane</location>
        <topology evidence="1">Multi-pass membrane protein</topology>
    </subcellularLocation>
</comment>
<feature type="transmembrane region" description="Helical" evidence="7">
    <location>
        <begin position="114"/>
        <end position="141"/>
    </location>
</feature>
<feature type="transmembrane region" description="Helical" evidence="7">
    <location>
        <begin position="449"/>
        <end position="468"/>
    </location>
</feature>
<feature type="transmembrane region" description="Helical" evidence="7">
    <location>
        <begin position="21"/>
        <end position="39"/>
    </location>
</feature>
<proteinExistence type="predicted"/>
<protein>
    <submittedName>
        <fullName evidence="9">SLC13 family permease</fullName>
    </submittedName>
</protein>
<dbReference type="InterPro" id="IPR036721">
    <property type="entry name" value="RCK_C_sf"/>
</dbReference>
<dbReference type="Gene3D" id="3.30.70.1450">
    <property type="entry name" value="Regulator of K+ conductance, C-terminal domain"/>
    <property type="match status" value="2"/>
</dbReference>
<feature type="transmembrane region" description="Helical" evidence="7">
    <location>
        <begin position="515"/>
        <end position="543"/>
    </location>
</feature>
<feature type="domain" description="RCK C-terminal" evidence="8">
    <location>
        <begin position="321"/>
        <end position="406"/>
    </location>
</feature>
<dbReference type="Proteomes" id="UP000465601">
    <property type="component" value="Unassembled WGS sequence"/>
</dbReference>
<feature type="transmembrane region" description="Helical" evidence="7">
    <location>
        <begin position="153"/>
        <end position="173"/>
    </location>
</feature>
<feature type="transmembrane region" description="Helical" evidence="7">
    <location>
        <begin position="475"/>
        <end position="495"/>
    </location>
</feature>
<evidence type="ECO:0000256" key="7">
    <source>
        <dbReference type="SAM" id="Phobius"/>
    </source>
</evidence>
<feature type="transmembrane region" description="Helical" evidence="7">
    <location>
        <begin position="193"/>
        <end position="216"/>
    </location>
</feature>
<accession>A0A833HLW3</accession>
<gene>
    <name evidence="9" type="ORF">F8153_13570</name>
</gene>
<dbReference type="SUPFAM" id="SSF116726">
    <property type="entry name" value="TrkA C-terminal domain-like"/>
    <property type="match status" value="2"/>
</dbReference>
<dbReference type="AlphaFoldDB" id="A0A833HLW3"/>
<dbReference type="GO" id="GO:0005886">
    <property type="term" value="C:plasma membrane"/>
    <property type="evidence" value="ECO:0007669"/>
    <property type="project" value="TreeGrafter"/>
</dbReference>
<evidence type="ECO:0000256" key="4">
    <source>
        <dbReference type="ARBA" id="ARBA00022737"/>
    </source>
</evidence>
<dbReference type="OrthoDB" id="226679at2"/>
<dbReference type="GO" id="GO:0006813">
    <property type="term" value="P:potassium ion transport"/>
    <property type="evidence" value="ECO:0007669"/>
    <property type="project" value="InterPro"/>
</dbReference>
<evidence type="ECO:0000256" key="5">
    <source>
        <dbReference type="ARBA" id="ARBA00022989"/>
    </source>
</evidence>
<name>A0A833HLW3_9FIRM</name>
<evidence type="ECO:0000313" key="10">
    <source>
        <dbReference type="Proteomes" id="UP000465601"/>
    </source>
</evidence>
<keyword evidence="5 7" id="KW-1133">Transmembrane helix</keyword>
<comment type="caution">
    <text evidence="9">The sequence shown here is derived from an EMBL/GenBank/DDBJ whole genome shotgun (WGS) entry which is preliminary data.</text>
</comment>
<dbReference type="Pfam" id="PF02080">
    <property type="entry name" value="TrkA_C"/>
    <property type="match status" value="2"/>
</dbReference>
<evidence type="ECO:0000313" key="9">
    <source>
        <dbReference type="EMBL" id="KAB3526719.1"/>
    </source>
</evidence>
<keyword evidence="2" id="KW-0813">Transport</keyword>
<dbReference type="PROSITE" id="PS51202">
    <property type="entry name" value="RCK_C"/>
    <property type="match status" value="2"/>
</dbReference>
<dbReference type="InterPro" id="IPR051679">
    <property type="entry name" value="DASS-Related_Transporters"/>
</dbReference>
<dbReference type="PANTHER" id="PTHR43652">
    <property type="entry name" value="BASIC AMINO ACID ANTIPORTER YFCC-RELATED"/>
    <property type="match status" value="1"/>
</dbReference>